<dbReference type="PANTHER" id="PTHR11496:SF102">
    <property type="entry name" value="ALCOHOL DEHYDROGENASE 4"/>
    <property type="match status" value="1"/>
</dbReference>
<dbReference type="GO" id="GO:0004022">
    <property type="term" value="F:alcohol dehydrogenase (NAD+) activity"/>
    <property type="evidence" value="ECO:0007669"/>
    <property type="project" value="TreeGrafter"/>
</dbReference>
<evidence type="ECO:0000313" key="6">
    <source>
        <dbReference type="EMBL" id="XDI04552.1"/>
    </source>
</evidence>
<evidence type="ECO:0000259" key="4">
    <source>
        <dbReference type="Pfam" id="PF00465"/>
    </source>
</evidence>
<protein>
    <submittedName>
        <fullName evidence="6">Maleylacetate reductase</fullName>
        <ecNumber evidence="6">1.3.1.32</ecNumber>
    </submittedName>
</protein>
<evidence type="ECO:0000259" key="5">
    <source>
        <dbReference type="Pfam" id="PF25137"/>
    </source>
</evidence>
<name>A0AB39BDE1_9MICO</name>
<keyword evidence="2 6" id="KW-0560">Oxidoreductase</keyword>
<proteinExistence type="inferred from homology"/>
<dbReference type="Pfam" id="PF00465">
    <property type="entry name" value="Fe-ADH"/>
    <property type="match status" value="1"/>
</dbReference>
<dbReference type="RefSeq" id="WP_368496956.1">
    <property type="nucleotide sequence ID" value="NZ_CP162511.1"/>
</dbReference>
<dbReference type="CDD" id="cd08177">
    <property type="entry name" value="MAR"/>
    <property type="match status" value="1"/>
</dbReference>
<gene>
    <name evidence="6" type="ORF">ABFY20_14600</name>
</gene>
<dbReference type="GO" id="GO:0018506">
    <property type="term" value="F:maleylacetate reductase activity"/>
    <property type="evidence" value="ECO:0007669"/>
    <property type="project" value="UniProtKB-EC"/>
</dbReference>
<organism evidence="6">
    <name type="scientific">Herbiconiux sp. A18JL235</name>
    <dbReference type="NCBI Taxonomy" id="3152363"/>
    <lineage>
        <taxon>Bacteria</taxon>
        <taxon>Bacillati</taxon>
        <taxon>Actinomycetota</taxon>
        <taxon>Actinomycetes</taxon>
        <taxon>Micrococcales</taxon>
        <taxon>Microbacteriaceae</taxon>
        <taxon>Herbiconiux</taxon>
    </lineage>
</organism>
<comment type="similarity">
    <text evidence="1">Belongs to the iron-containing alcohol dehydrogenase family.</text>
</comment>
<evidence type="ECO:0000256" key="3">
    <source>
        <dbReference type="ARBA" id="ARBA00023027"/>
    </source>
</evidence>
<dbReference type="AlphaFoldDB" id="A0AB39BDE1"/>
<dbReference type="Gene3D" id="3.40.50.1970">
    <property type="match status" value="1"/>
</dbReference>
<evidence type="ECO:0000256" key="1">
    <source>
        <dbReference type="ARBA" id="ARBA00007358"/>
    </source>
</evidence>
<feature type="domain" description="Alcohol dehydrogenase iron-type/glycerol dehydrogenase GldA" evidence="4">
    <location>
        <begin position="9"/>
        <end position="150"/>
    </location>
</feature>
<dbReference type="SUPFAM" id="SSF56796">
    <property type="entry name" value="Dehydroquinate synthase-like"/>
    <property type="match status" value="1"/>
</dbReference>
<dbReference type="PANTHER" id="PTHR11496">
    <property type="entry name" value="ALCOHOL DEHYDROGENASE"/>
    <property type="match status" value="1"/>
</dbReference>
<reference evidence="6" key="1">
    <citation type="submission" date="2024-05" db="EMBL/GenBank/DDBJ databases">
        <title>Herbiconiux sp. A18JL235.</title>
        <authorList>
            <person name="Zhang G."/>
        </authorList>
    </citation>
    <scope>NUCLEOTIDE SEQUENCE</scope>
    <source>
        <strain evidence="6">A18JL235</strain>
    </source>
</reference>
<dbReference type="InterPro" id="IPR039697">
    <property type="entry name" value="Alcohol_dehydrogenase_Fe"/>
</dbReference>
<dbReference type="InterPro" id="IPR056798">
    <property type="entry name" value="ADH_Fe_C"/>
</dbReference>
<dbReference type="Gene3D" id="1.20.1090.10">
    <property type="entry name" value="Dehydroquinate synthase-like - alpha domain"/>
    <property type="match status" value="1"/>
</dbReference>
<dbReference type="GO" id="GO:0046872">
    <property type="term" value="F:metal ion binding"/>
    <property type="evidence" value="ECO:0007669"/>
    <property type="project" value="InterPro"/>
</dbReference>
<accession>A0AB39BDE1</accession>
<dbReference type="EC" id="1.3.1.32" evidence="6"/>
<dbReference type="InterPro" id="IPR001670">
    <property type="entry name" value="ADH_Fe/GldA"/>
</dbReference>
<sequence length="351" mass="36233">MRFDHRTLPQRVRFGTGGAADALAAEVEERGARAVMMIAAPSELALAEGIASRIDTALWWSDVAPHVPIAHAERAREAAAAAGIDLIVSVGGGSTTGLAKAVALTSGVPIVAVPTTYAGSEATNVWGLTTDARKTTGVDDAVLPAVVVYDSELTLSLPVELSVASGLNAIAHCIDSMWAPSSDPLNRALAEEGVREVAGALPVIVSSPENVTARERMQYGAYVSAVAFASAGSGLHHKICHVLGGAYDLPHAQTHSAVLPQVLAFNTVFAPEGSERIARALGAPSAVEGLERLYASLPVVRALSEVGYSAESIPESASLILPLVPPSNPRRVDEAALEGILRAALEGRAIA</sequence>
<dbReference type="InterPro" id="IPR034786">
    <property type="entry name" value="MAR"/>
</dbReference>
<dbReference type="Pfam" id="PF25137">
    <property type="entry name" value="ADH_Fe_C"/>
    <property type="match status" value="1"/>
</dbReference>
<keyword evidence="3" id="KW-0520">NAD</keyword>
<evidence type="ECO:0000256" key="2">
    <source>
        <dbReference type="ARBA" id="ARBA00023002"/>
    </source>
</evidence>
<dbReference type="EMBL" id="CP162511">
    <property type="protein sequence ID" value="XDI04552.1"/>
    <property type="molecule type" value="Genomic_DNA"/>
</dbReference>
<feature type="domain" description="Fe-containing alcohol dehydrogenase-like C-terminal" evidence="5">
    <location>
        <begin position="163"/>
        <end position="344"/>
    </location>
</feature>